<keyword evidence="2" id="KW-0472">Membrane</keyword>
<accession>A0ABR3PUP3</accession>
<gene>
    <name evidence="3" type="ORF">Q8F55_007852</name>
</gene>
<dbReference type="InterPro" id="IPR032466">
    <property type="entry name" value="Metal_Hydrolase"/>
</dbReference>
<name>A0ABR3PUP3_9TREE</name>
<organism evidence="3 4">
    <name type="scientific">Vanrija albida</name>
    <dbReference type="NCBI Taxonomy" id="181172"/>
    <lineage>
        <taxon>Eukaryota</taxon>
        <taxon>Fungi</taxon>
        <taxon>Dikarya</taxon>
        <taxon>Basidiomycota</taxon>
        <taxon>Agaricomycotina</taxon>
        <taxon>Tremellomycetes</taxon>
        <taxon>Trichosporonales</taxon>
        <taxon>Trichosporonaceae</taxon>
        <taxon>Vanrija</taxon>
    </lineage>
</organism>
<comment type="catalytic activity">
    <reaction evidence="1">
        <text>an L-aminoacyl-L-amino acid + H2O = 2 an L-alpha-amino acid</text>
        <dbReference type="Rhea" id="RHEA:48940"/>
        <dbReference type="ChEBI" id="CHEBI:15377"/>
        <dbReference type="ChEBI" id="CHEBI:59869"/>
        <dbReference type="ChEBI" id="CHEBI:77460"/>
        <dbReference type="EC" id="3.4.13.19"/>
    </reaction>
</comment>
<proteinExistence type="inferred from homology"/>
<keyword evidence="1" id="KW-0645">Protease</keyword>
<dbReference type="InterPro" id="IPR000180">
    <property type="entry name" value="Dipep_AS"/>
</dbReference>
<keyword evidence="1" id="KW-0224">Dipeptidase</keyword>
<dbReference type="EMBL" id="JBBXJM010000006">
    <property type="protein sequence ID" value="KAL1406166.1"/>
    <property type="molecule type" value="Genomic_DNA"/>
</dbReference>
<reference evidence="3 4" key="1">
    <citation type="submission" date="2023-08" db="EMBL/GenBank/DDBJ databases">
        <title>Annotated Genome Sequence of Vanrija albida AlHP1.</title>
        <authorList>
            <person name="Herzog R."/>
        </authorList>
    </citation>
    <scope>NUCLEOTIDE SEQUENCE [LARGE SCALE GENOMIC DNA]</scope>
    <source>
        <strain evidence="3 4">AlHP1</strain>
    </source>
</reference>
<keyword evidence="1" id="KW-0862">Zinc</keyword>
<keyword evidence="1" id="KW-0482">Metalloprotease</keyword>
<dbReference type="EC" id="3.4.13.19" evidence="1"/>
<dbReference type="PANTHER" id="PTHR10443:SF12">
    <property type="entry name" value="DIPEPTIDASE"/>
    <property type="match status" value="1"/>
</dbReference>
<dbReference type="PROSITE" id="PS00869">
    <property type="entry name" value="RENAL_DIPEPTIDASE_1"/>
    <property type="match status" value="1"/>
</dbReference>
<keyword evidence="4" id="KW-1185">Reference proteome</keyword>
<keyword evidence="1" id="KW-0378">Hydrolase</keyword>
<keyword evidence="1" id="KW-0479">Metal-binding</keyword>
<keyword evidence="2" id="KW-0812">Transmembrane</keyword>
<dbReference type="Gene3D" id="3.20.20.140">
    <property type="entry name" value="Metal-dependent hydrolases"/>
    <property type="match status" value="1"/>
</dbReference>
<protein>
    <recommendedName>
        <fullName evidence="1">Dipeptidase</fullName>
        <ecNumber evidence="1">3.4.13.19</ecNumber>
    </recommendedName>
</protein>
<dbReference type="CDD" id="cd01301">
    <property type="entry name" value="rDP_like"/>
    <property type="match status" value="1"/>
</dbReference>
<dbReference type="Pfam" id="PF01244">
    <property type="entry name" value="Peptidase_M19"/>
    <property type="match status" value="1"/>
</dbReference>
<feature type="transmembrane region" description="Helical" evidence="2">
    <location>
        <begin position="26"/>
        <end position="46"/>
    </location>
</feature>
<comment type="cofactor">
    <cofactor evidence="1">
        <name>Zn(2+)</name>
        <dbReference type="ChEBI" id="CHEBI:29105"/>
    </cofactor>
</comment>
<dbReference type="GeneID" id="95988895"/>
<evidence type="ECO:0000256" key="1">
    <source>
        <dbReference type="RuleBase" id="RU341113"/>
    </source>
</evidence>
<dbReference type="PANTHER" id="PTHR10443">
    <property type="entry name" value="MICROSOMAL DIPEPTIDASE"/>
    <property type="match status" value="1"/>
</dbReference>
<comment type="similarity">
    <text evidence="1">Belongs to the metallo-dependent hydrolases superfamily. Peptidase M19 family.</text>
</comment>
<evidence type="ECO:0000313" key="3">
    <source>
        <dbReference type="EMBL" id="KAL1406166.1"/>
    </source>
</evidence>
<dbReference type="Proteomes" id="UP001565368">
    <property type="component" value="Unassembled WGS sequence"/>
</dbReference>
<dbReference type="InterPro" id="IPR008257">
    <property type="entry name" value="Pept_M19"/>
</dbReference>
<dbReference type="SUPFAM" id="SSF51556">
    <property type="entry name" value="Metallo-dependent hydrolases"/>
    <property type="match status" value="1"/>
</dbReference>
<comment type="caution">
    <text evidence="3">The sequence shown here is derived from an EMBL/GenBank/DDBJ whole genome shotgun (WGS) entry which is preliminary data.</text>
</comment>
<dbReference type="RefSeq" id="XP_069206110.1">
    <property type="nucleotide sequence ID" value="XM_069356269.1"/>
</dbReference>
<sequence length="427" mass="46876">MSEQQPLLPSAAATAPSPAAARKRRIITVVAPLVLVAATIFVVIFGERRPKEPLALANYYLKTSPVIDGHIDLPILARSLVGNDINKLDLRTRGAPGHVDIPRIREGQLGGFFWSVYTDCHAKEDGPDFLNPSYHVRDTLEQIDVALNLIDKYDDTFRFVKTADEAVAAIKAGRVASFLGIEGAHQLGNSLAVLRQYYTLGVRYATLTHSCNNAFADSGGFLTPVNETWGGLSTFGQDLIKEMNRLGMLIDLSHVSDKTAAQAIELSRAPVMWSHSAARHFNNISRNVPDELLSKIGQGRKQLDGVVMVNFYPSFASSNPAEVDVAYIADEIEYIATQTSRAHVGIGSDYDGIESVPKGLEDVSKYPHLFAELIRRGWSKHDLAGLAGGNIIRVLRGAEEVAHKLRKRAPSMAKYSKRRDLDPRELP</sequence>
<evidence type="ECO:0000256" key="2">
    <source>
        <dbReference type="SAM" id="Phobius"/>
    </source>
</evidence>
<evidence type="ECO:0000313" key="4">
    <source>
        <dbReference type="Proteomes" id="UP001565368"/>
    </source>
</evidence>
<dbReference type="PROSITE" id="PS51365">
    <property type="entry name" value="RENAL_DIPEPTIDASE_2"/>
    <property type="match status" value="1"/>
</dbReference>
<keyword evidence="2" id="KW-1133">Transmembrane helix</keyword>